<gene>
    <name evidence="6" type="ORF">B1B_17392</name>
</gene>
<organism evidence="6">
    <name type="scientific">mine drainage metagenome</name>
    <dbReference type="NCBI Taxonomy" id="410659"/>
    <lineage>
        <taxon>unclassified sequences</taxon>
        <taxon>metagenomes</taxon>
        <taxon>ecological metagenomes</taxon>
    </lineage>
</organism>
<evidence type="ECO:0000256" key="1">
    <source>
        <dbReference type="ARBA" id="ARBA00022630"/>
    </source>
</evidence>
<reference evidence="6" key="1">
    <citation type="submission" date="2013-08" db="EMBL/GenBank/DDBJ databases">
        <authorList>
            <person name="Mendez C."/>
            <person name="Richter M."/>
            <person name="Ferrer M."/>
            <person name="Sanchez J."/>
        </authorList>
    </citation>
    <scope>NUCLEOTIDE SEQUENCE</scope>
</reference>
<evidence type="ECO:0000256" key="4">
    <source>
        <dbReference type="ARBA" id="ARBA00023033"/>
    </source>
</evidence>
<keyword evidence="2" id="KW-0288">FMN</keyword>
<proteinExistence type="predicted"/>
<dbReference type="PANTHER" id="PTHR42847:SF4">
    <property type="entry name" value="ALKANESULFONATE MONOOXYGENASE-RELATED"/>
    <property type="match status" value="1"/>
</dbReference>
<accession>T0YQ14</accession>
<keyword evidence="4 6" id="KW-0503">Monooxygenase</keyword>
<dbReference type="Pfam" id="PF00296">
    <property type="entry name" value="Bac_luciferase"/>
    <property type="match status" value="1"/>
</dbReference>
<dbReference type="PANTHER" id="PTHR42847">
    <property type="entry name" value="ALKANESULFONATE MONOOXYGENASE"/>
    <property type="match status" value="1"/>
</dbReference>
<dbReference type="EMBL" id="AUZY01011609">
    <property type="protein sequence ID" value="EQD33842.1"/>
    <property type="molecule type" value="Genomic_DNA"/>
</dbReference>
<evidence type="ECO:0000256" key="3">
    <source>
        <dbReference type="ARBA" id="ARBA00023002"/>
    </source>
</evidence>
<sequence length="160" mass="17054">LDRNEESVTFLGSHYRLEACQAVPKPVQDPHPPLLLGGEAGPRATRLAARWADEYNVLFATPGKCKEARARLDAACMQGGRDPSTLPMSLMTGAVVGADAGDIARQMRRIMDLQGESGDPAAYGEHLGARGWVIGTPDQVIEDLAVLGAAGVRRVMLAHL</sequence>
<evidence type="ECO:0000259" key="5">
    <source>
        <dbReference type="Pfam" id="PF00296"/>
    </source>
</evidence>
<dbReference type="InterPro" id="IPR036661">
    <property type="entry name" value="Luciferase-like_sf"/>
</dbReference>
<feature type="domain" description="Luciferase-like" evidence="5">
    <location>
        <begin position="4"/>
        <end position="153"/>
    </location>
</feature>
<keyword evidence="1" id="KW-0285">Flavoprotein</keyword>
<comment type="caution">
    <text evidence="6">The sequence shown here is derived from an EMBL/GenBank/DDBJ whole genome shotgun (WGS) entry which is preliminary data.</text>
</comment>
<feature type="non-terminal residue" evidence="6">
    <location>
        <position position="160"/>
    </location>
</feature>
<dbReference type="AlphaFoldDB" id="T0YQ14"/>
<dbReference type="GO" id="GO:0046306">
    <property type="term" value="P:alkanesulfonate catabolic process"/>
    <property type="evidence" value="ECO:0007669"/>
    <property type="project" value="TreeGrafter"/>
</dbReference>
<reference evidence="6" key="2">
    <citation type="journal article" date="2014" name="ISME J.">
        <title>Microbial stratification in low pH oxic and suboxic macroscopic growths along an acid mine drainage.</title>
        <authorList>
            <person name="Mendez-Garcia C."/>
            <person name="Mesa V."/>
            <person name="Sprenger R.R."/>
            <person name="Richter M."/>
            <person name="Diez M.S."/>
            <person name="Solano J."/>
            <person name="Bargiela R."/>
            <person name="Golyshina O.V."/>
            <person name="Manteca A."/>
            <person name="Ramos J.L."/>
            <person name="Gallego J.R."/>
            <person name="Llorente I."/>
            <person name="Martins Dos Santos V.A."/>
            <person name="Jensen O.N."/>
            <person name="Pelaez A.I."/>
            <person name="Sanchez J."/>
            <person name="Ferrer M."/>
        </authorList>
    </citation>
    <scope>NUCLEOTIDE SEQUENCE</scope>
</reference>
<protein>
    <submittedName>
        <fullName evidence="6">Luciferase-like monooxygenase</fullName>
    </submittedName>
</protein>
<name>T0YQ14_9ZZZZ</name>
<dbReference type="Gene3D" id="3.20.20.30">
    <property type="entry name" value="Luciferase-like domain"/>
    <property type="match status" value="1"/>
</dbReference>
<evidence type="ECO:0000313" key="6">
    <source>
        <dbReference type="EMBL" id="EQD33842.1"/>
    </source>
</evidence>
<feature type="non-terminal residue" evidence="6">
    <location>
        <position position="1"/>
    </location>
</feature>
<dbReference type="SUPFAM" id="SSF51679">
    <property type="entry name" value="Bacterial luciferase-like"/>
    <property type="match status" value="1"/>
</dbReference>
<evidence type="ECO:0000256" key="2">
    <source>
        <dbReference type="ARBA" id="ARBA00022643"/>
    </source>
</evidence>
<dbReference type="InterPro" id="IPR011251">
    <property type="entry name" value="Luciferase-like_dom"/>
</dbReference>
<dbReference type="GO" id="GO:0008726">
    <property type="term" value="F:alkanesulfonate monooxygenase activity"/>
    <property type="evidence" value="ECO:0007669"/>
    <property type="project" value="TreeGrafter"/>
</dbReference>
<dbReference type="InterPro" id="IPR050172">
    <property type="entry name" value="SsuD_RutA_monooxygenase"/>
</dbReference>
<keyword evidence="3" id="KW-0560">Oxidoreductase</keyword>